<dbReference type="PANTHER" id="PTHR48022">
    <property type="entry name" value="PLASTIDIC GLUCOSE TRANSPORTER 4"/>
    <property type="match status" value="1"/>
</dbReference>
<evidence type="ECO:0000256" key="6">
    <source>
        <dbReference type="ARBA" id="ARBA00023136"/>
    </source>
</evidence>
<dbReference type="InterPro" id="IPR020846">
    <property type="entry name" value="MFS_dom"/>
</dbReference>
<dbReference type="InterPro" id="IPR036259">
    <property type="entry name" value="MFS_trans_sf"/>
</dbReference>
<name>A0A438MV22_EXOME</name>
<evidence type="ECO:0000256" key="5">
    <source>
        <dbReference type="ARBA" id="ARBA00022989"/>
    </source>
</evidence>
<evidence type="ECO:0000313" key="11">
    <source>
        <dbReference type="EMBL" id="RVX66729.1"/>
    </source>
</evidence>
<dbReference type="InterPro" id="IPR005828">
    <property type="entry name" value="MFS_sugar_transport-like"/>
</dbReference>
<dbReference type="GO" id="GO:0005351">
    <property type="term" value="F:carbohydrate:proton symporter activity"/>
    <property type="evidence" value="ECO:0007669"/>
    <property type="project" value="TreeGrafter"/>
</dbReference>
<accession>A0A438MV22</accession>
<dbReference type="SUPFAM" id="SSF103473">
    <property type="entry name" value="MFS general substrate transporter"/>
    <property type="match status" value="1"/>
</dbReference>
<reference evidence="11 12" key="1">
    <citation type="submission" date="2017-03" db="EMBL/GenBank/DDBJ databases">
        <title>Genomes of endolithic fungi from Antarctica.</title>
        <authorList>
            <person name="Coleine C."/>
            <person name="Masonjones S."/>
            <person name="Stajich J.E."/>
        </authorList>
    </citation>
    <scope>NUCLEOTIDE SEQUENCE [LARGE SCALE GENOMIC DNA]</scope>
    <source>
        <strain evidence="11 12">CCFEE 6314</strain>
    </source>
</reference>
<feature type="transmembrane region" description="Helical" evidence="9">
    <location>
        <begin position="415"/>
        <end position="435"/>
    </location>
</feature>
<dbReference type="PROSITE" id="PS50850">
    <property type="entry name" value="MFS"/>
    <property type="match status" value="1"/>
</dbReference>
<comment type="caution">
    <text evidence="11">The sequence shown here is derived from an EMBL/GenBank/DDBJ whole genome shotgun (WGS) entry which is preliminary data.</text>
</comment>
<comment type="similarity">
    <text evidence="2 7">Belongs to the major facilitator superfamily. Sugar transporter (TC 2.A.1.1) family.</text>
</comment>
<dbReference type="OrthoDB" id="6612291at2759"/>
<dbReference type="Proteomes" id="UP000288859">
    <property type="component" value="Unassembled WGS sequence"/>
</dbReference>
<evidence type="ECO:0000256" key="8">
    <source>
        <dbReference type="SAM" id="MobiDB-lite"/>
    </source>
</evidence>
<evidence type="ECO:0000259" key="10">
    <source>
        <dbReference type="PROSITE" id="PS50850"/>
    </source>
</evidence>
<dbReference type="NCBIfam" id="TIGR00879">
    <property type="entry name" value="SP"/>
    <property type="match status" value="1"/>
</dbReference>
<feature type="transmembrane region" description="Helical" evidence="9">
    <location>
        <begin position="384"/>
        <end position="403"/>
    </location>
</feature>
<keyword evidence="3 7" id="KW-0813">Transport</keyword>
<feature type="transmembrane region" description="Helical" evidence="9">
    <location>
        <begin position="274"/>
        <end position="292"/>
    </location>
</feature>
<feature type="region of interest" description="Disordered" evidence="8">
    <location>
        <begin position="490"/>
        <end position="517"/>
    </location>
</feature>
<dbReference type="EMBL" id="NAJM01000056">
    <property type="protein sequence ID" value="RVX66729.1"/>
    <property type="molecule type" value="Genomic_DNA"/>
</dbReference>
<evidence type="ECO:0000256" key="3">
    <source>
        <dbReference type="ARBA" id="ARBA00022448"/>
    </source>
</evidence>
<dbReference type="Gene3D" id="1.20.1250.20">
    <property type="entry name" value="MFS general substrate transporter like domains"/>
    <property type="match status" value="1"/>
</dbReference>
<protein>
    <recommendedName>
        <fullName evidence="10">Major facilitator superfamily (MFS) profile domain-containing protein</fullName>
    </recommendedName>
</protein>
<organism evidence="11 12">
    <name type="scientific">Exophiala mesophila</name>
    <name type="common">Black yeast-like fungus</name>
    <dbReference type="NCBI Taxonomy" id="212818"/>
    <lineage>
        <taxon>Eukaryota</taxon>
        <taxon>Fungi</taxon>
        <taxon>Dikarya</taxon>
        <taxon>Ascomycota</taxon>
        <taxon>Pezizomycotina</taxon>
        <taxon>Eurotiomycetes</taxon>
        <taxon>Chaetothyriomycetidae</taxon>
        <taxon>Chaetothyriales</taxon>
        <taxon>Herpotrichiellaceae</taxon>
        <taxon>Exophiala</taxon>
    </lineage>
</organism>
<feature type="transmembrane region" description="Helical" evidence="9">
    <location>
        <begin position="156"/>
        <end position="180"/>
    </location>
</feature>
<feature type="transmembrane region" description="Helical" evidence="9">
    <location>
        <begin position="312"/>
        <end position="332"/>
    </location>
</feature>
<feature type="transmembrane region" description="Helical" evidence="9">
    <location>
        <begin position="68"/>
        <end position="91"/>
    </location>
</feature>
<dbReference type="GO" id="GO:0016020">
    <property type="term" value="C:membrane"/>
    <property type="evidence" value="ECO:0007669"/>
    <property type="project" value="UniProtKB-SubCell"/>
</dbReference>
<feature type="transmembrane region" description="Helical" evidence="9">
    <location>
        <begin position="441"/>
        <end position="464"/>
    </location>
</feature>
<feature type="domain" description="Major facilitator superfamily (MFS) profile" evidence="10">
    <location>
        <begin position="26"/>
        <end position="468"/>
    </location>
</feature>
<sequence length="517" mass="57319">MFVKRKRDADGQHFEGRQFRPYNVLMVALMSLGSVGYGYNASIIATTLAQPSFNTYFELDTRPNGTQLIATMNGLYQAGGFLGVLTISWLADRWGRRFAIGVSAFICMISGALLAGSVHVGMFIAMRFLSGAGAFMIVAAVPIWMNEVVPPSVRGILVDCHSVGLLFGYALATWLGYAFYHLPETNNGAWRAPLAFQCLPVFLLLLGLRWMPESPRWLMLKDRFEEADQTLRKLHAPQEAAIELRQIQQSIQADKHLETSWWAMFTKRSYLKRSLLAIATTFSIQTSGILVINNYGPRLYSTLGFDTNRQFLYQIGWITLAFGTGILSFFVIDRFPRNKLLATGVAGCALSLLVEAVLVALYATTPSAIANPNQSGLQAAVASMYIYVCFYELCLGGVQFAYLGELFPTHIRAKGMVIGIANICVMNIMWLQAAPTAFDTIGWRFFLCFVIPGIISATLMWIFFPDTLGVPLEEIARIFGDHQELTEAEKDSGLPAAETNSNDLEKSLSHHVENTKA</sequence>
<feature type="transmembrane region" description="Helical" evidence="9">
    <location>
        <begin position="344"/>
        <end position="364"/>
    </location>
</feature>
<comment type="subcellular location">
    <subcellularLocation>
        <location evidence="1">Membrane</location>
        <topology evidence="1">Multi-pass membrane protein</topology>
    </subcellularLocation>
</comment>
<evidence type="ECO:0000256" key="4">
    <source>
        <dbReference type="ARBA" id="ARBA00022692"/>
    </source>
</evidence>
<feature type="compositionally biased region" description="Basic and acidic residues" evidence="8">
    <location>
        <begin position="503"/>
        <end position="517"/>
    </location>
</feature>
<feature type="transmembrane region" description="Helical" evidence="9">
    <location>
        <begin position="124"/>
        <end position="144"/>
    </location>
</feature>
<dbReference type="InterPro" id="IPR005829">
    <property type="entry name" value="Sugar_transporter_CS"/>
</dbReference>
<evidence type="ECO:0000256" key="9">
    <source>
        <dbReference type="SAM" id="Phobius"/>
    </source>
</evidence>
<dbReference type="VEuPathDB" id="FungiDB:PV10_06433"/>
<dbReference type="Pfam" id="PF00083">
    <property type="entry name" value="Sugar_tr"/>
    <property type="match status" value="1"/>
</dbReference>
<dbReference type="InterPro" id="IPR050360">
    <property type="entry name" value="MFS_Sugar_Transporters"/>
</dbReference>
<dbReference type="InterPro" id="IPR003663">
    <property type="entry name" value="Sugar/inositol_transpt"/>
</dbReference>
<evidence type="ECO:0000313" key="12">
    <source>
        <dbReference type="Proteomes" id="UP000288859"/>
    </source>
</evidence>
<gene>
    <name evidence="11" type="ORF">B0A52_08922</name>
</gene>
<dbReference type="PANTHER" id="PTHR48022:SF11">
    <property type="entry name" value="MONOSACCHARIDE TRANSPORTER (HXT8), PUTATIVE (AFU_ORTHOLOGUE AFUA_2G08120)-RELATED"/>
    <property type="match status" value="1"/>
</dbReference>
<keyword evidence="5 9" id="KW-1133">Transmembrane helix</keyword>
<evidence type="ECO:0000256" key="7">
    <source>
        <dbReference type="RuleBase" id="RU003346"/>
    </source>
</evidence>
<feature type="transmembrane region" description="Helical" evidence="9">
    <location>
        <begin position="21"/>
        <end position="48"/>
    </location>
</feature>
<evidence type="ECO:0000256" key="1">
    <source>
        <dbReference type="ARBA" id="ARBA00004141"/>
    </source>
</evidence>
<dbReference type="AlphaFoldDB" id="A0A438MV22"/>
<evidence type="ECO:0000256" key="2">
    <source>
        <dbReference type="ARBA" id="ARBA00010992"/>
    </source>
</evidence>
<keyword evidence="4 9" id="KW-0812">Transmembrane</keyword>
<feature type="transmembrane region" description="Helical" evidence="9">
    <location>
        <begin position="192"/>
        <end position="211"/>
    </location>
</feature>
<dbReference type="PRINTS" id="PR00171">
    <property type="entry name" value="SUGRTRNSPORT"/>
</dbReference>
<dbReference type="PROSITE" id="PS00216">
    <property type="entry name" value="SUGAR_TRANSPORT_1"/>
    <property type="match status" value="1"/>
</dbReference>
<keyword evidence="6 9" id="KW-0472">Membrane</keyword>
<proteinExistence type="inferred from homology"/>
<feature type="transmembrane region" description="Helical" evidence="9">
    <location>
        <begin position="98"/>
        <end position="118"/>
    </location>
</feature>